<protein>
    <submittedName>
        <fullName evidence="1">Uncharacterized protein</fullName>
    </submittedName>
</protein>
<proteinExistence type="predicted"/>
<gene>
    <name evidence="1" type="ORF">HPB50_015450</name>
</gene>
<comment type="caution">
    <text evidence="1">The sequence shown here is derived from an EMBL/GenBank/DDBJ whole genome shotgun (WGS) entry which is preliminary data.</text>
</comment>
<organism evidence="1 2">
    <name type="scientific">Hyalomma asiaticum</name>
    <name type="common">Tick</name>
    <dbReference type="NCBI Taxonomy" id="266040"/>
    <lineage>
        <taxon>Eukaryota</taxon>
        <taxon>Metazoa</taxon>
        <taxon>Ecdysozoa</taxon>
        <taxon>Arthropoda</taxon>
        <taxon>Chelicerata</taxon>
        <taxon>Arachnida</taxon>
        <taxon>Acari</taxon>
        <taxon>Parasitiformes</taxon>
        <taxon>Ixodida</taxon>
        <taxon>Ixodoidea</taxon>
        <taxon>Ixodidae</taxon>
        <taxon>Hyalomminae</taxon>
        <taxon>Hyalomma</taxon>
    </lineage>
</organism>
<accession>A0ACB7TA84</accession>
<sequence length="271" mass="29481">MAKHTLAVLILLAFSVSVASGLSNPVPAYLPAPKKCGRNEFYKACVSSNCAENLCGEATPKACVEDCVSGCYCAHDHYRNRLGLCVTDCERNDGGLTMKSVVVVALLAAFLVECVLASQTRDPNWRPPKPRKCGPGEVWKECVSRGCGEKTCPPKEFQGCLSTCEFGCYCADGFFRNPQGRCVRGCSGQSSPVIGKPAPSPDTPFYPPQRPVQHPGLGSQIGPYPARPFPPHTRPQVYPGIFPGHLPHGLPYRKHQPNLNAEWNQQRVIID</sequence>
<keyword evidence="2" id="KW-1185">Reference proteome</keyword>
<dbReference type="EMBL" id="CM023490">
    <property type="protein sequence ID" value="KAH6943079.1"/>
    <property type="molecule type" value="Genomic_DNA"/>
</dbReference>
<name>A0ACB7TA84_HYAAI</name>
<reference evidence="1" key="1">
    <citation type="submission" date="2020-05" db="EMBL/GenBank/DDBJ databases">
        <title>Large-scale comparative analyses of tick genomes elucidate their genetic diversity and vector capacities.</title>
        <authorList>
            <person name="Jia N."/>
            <person name="Wang J."/>
            <person name="Shi W."/>
            <person name="Du L."/>
            <person name="Sun Y."/>
            <person name="Zhan W."/>
            <person name="Jiang J."/>
            <person name="Wang Q."/>
            <person name="Zhang B."/>
            <person name="Ji P."/>
            <person name="Sakyi L.B."/>
            <person name="Cui X."/>
            <person name="Yuan T."/>
            <person name="Jiang B."/>
            <person name="Yang W."/>
            <person name="Lam T.T.-Y."/>
            <person name="Chang Q."/>
            <person name="Ding S."/>
            <person name="Wang X."/>
            <person name="Zhu J."/>
            <person name="Ruan X."/>
            <person name="Zhao L."/>
            <person name="Wei J."/>
            <person name="Que T."/>
            <person name="Du C."/>
            <person name="Cheng J."/>
            <person name="Dai P."/>
            <person name="Han X."/>
            <person name="Huang E."/>
            <person name="Gao Y."/>
            <person name="Liu J."/>
            <person name="Shao H."/>
            <person name="Ye R."/>
            <person name="Li L."/>
            <person name="Wei W."/>
            <person name="Wang X."/>
            <person name="Wang C."/>
            <person name="Yang T."/>
            <person name="Huo Q."/>
            <person name="Li W."/>
            <person name="Guo W."/>
            <person name="Chen H."/>
            <person name="Zhou L."/>
            <person name="Ni X."/>
            <person name="Tian J."/>
            <person name="Zhou Y."/>
            <person name="Sheng Y."/>
            <person name="Liu T."/>
            <person name="Pan Y."/>
            <person name="Xia L."/>
            <person name="Li J."/>
            <person name="Zhao F."/>
            <person name="Cao W."/>
        </authorList>
    </citation>
    <scope>NUCLEOTIDE SEQUENCE</scope>
    <source>
        <strain evidence="1">Hyas-2018</strain>
    </source>
</reference>
<dbReference type="Proteomes" id="UP000821845">
    <property type="component" value="Chromosome 10"/>
</dbReference>
<evidence type="ECO:0000313" key="1">
    <source>
        <dbReference type="EMBL" id="KAH6943079.1"/>
    </source>
</evidence>
<evidence type="ECO:0000313" key="2">
    <source>
        <dbReference type="Proteomes" id="UP000821845"/>
    </source>
</evidence>